<name>W7Y4C2_9BACT</name>
<accession>W7Y4C2</accession>
<comment type="similarity">
    <text evidence="1">Belongs to the bacterial solute-binding protein 9 family.</text>
</comment>
<dbReference type="InterPro" id="IPR006127">
    <property type="entry name" value="ZnuA-like"/>
</dbReference>
<evidence type="ECO:0000256" key="1">
    <source>
        <dbReference type="ARBA" id="ARBA00011028"/>
    </source>
</evidence>
<comment type="caution">
    <text evidence="4">The sequence shown here is derived from an EMBL/GenBank/DDBJ whole genome shotgun (WGS) entry which is preliminary data.</text>
</comment>
<dbReference type="Gene3D" id="3.40.50.1980">
    <property type="entry name" value="Nitrogenase molybdenum iron protein domain"/>
    <property type="match status" value="2"/>
</dbReference>
<dbReference type="RefSeq" id="WP_044212554.1">
    <property type="nucleotide sequence ID" value="NZ_BAMD01000015.1"/>
</dbReference>
<dbReference type="Pfam" id="PF01297">
    <property type="entry name" value="ZnuA"/>
    <property type="match status" value="1"/>
</dbReference>
<dbReference type="InterPro" id="IPR050492">
    <property type="entry name" value="Bact_metal-bind_prot9"/>
</dbReference>
<dbReference type="AlphaFoldDB" id="W7Y4C2"/>
<dbReference type="PROSITE" id="PS51257">
    <property type="entry name" value="PROKAR_LIPOPROTEIN"/>
    <property type="match status" value="1"/>
</dbReference>
<organism evidence="4 5">
    <name type="scientific">Saccharicrinis fermentans DSM 9555 = JCM 21142</name>
    <dbReference type="NCBI Taxonomy" id="869213"/>
    <lineage>
        <taxon>Bacteria</taxon>
        <taxon>Pseudomonadati</taxon>
        <taxon>Bacteroidota</taxon>
        <taxon>Bacteroidia</taxon>
        <taxon>Marinilabiliales</taxon>
        <taxon>Marinilabiliaceae</taxon>
        <taxon>Saccharicrinis</taxon>
    </lineage>
</organism>
<dbReference type="eggNOG" id="COG0803">
    <property type="taxonomic scope" value="Bacteria"/>
</dbReference>
<gene>
    <name evidence="4" type="ORF">JCM21142_41587</name>
</gene>
<dbReference type="GO" id="GO:0030001">
    <property type="term" value="P:metal ion transport"/>
    <property type="evidence" value="ECO:0007669"/>
    <property type="project" value="InterPro"/>
</dbReference>
<keyword evidence="4" id="KW-0449">Lipoprotein</keyword>
<dbReference type="STRING" id="869213.GCA_000517085_03317"/>
<evidence type="ECO:0000256" key="3">
    <source>
        <dbReference type="ARBA" id="ARBA00022729"/>
    </source>
</evidence>
<dbReference type="OrthoDB" id="9810636at2"/>
<dbReference type="EMBL" id="BAMD01000015">
    <property type="protein sequence ID" value="GAF02937.1"/>
    <property type="molecule type" value="Genomic_DNA"/>
</dbReference>
<sequence>MKNTIKILTRTVVIALIIMGMAACNPKPTSIRGISVSIQPQKYIVEQLMGDTIPINVLIPKGSSPATYAPSPSQIKSLSESTLYLRIGHIGFEEAWIPRIKEINPHLKIEDTSTGISYIRGEDHYHGDHVHKGGIDPHIWTSPKTMITVIKNTQEALTTAFPQNKENIIENGKALLNKVSQLDEKYAHTLETVQKRRFYIFHPAYTYLARDYGLQQISIEDKGKEPSAQWLRQLIDKGKEQETQAIFIQEEFDQRNAEIISNELNIPIVKVNPLSEDWFTEMNLLLGKLEKNLR</sequence>
<keyword evidence="2" id="KW-0813">Transport</keyword>
<evidence type="ECO:0000313" key="5">
    <source>
        <dbReference type="Proteomes" id="UP000019402"/>
    </source>
</evidence>
<evidence type="ECO:0000256" key="2">
    <source>
        <dbReference type="ARBA" id="ARBA00022448"/>
    </source>
</evidence>
<evidence type="ECO:0000313" key="4">
    <source>
        <dbReference type="EMBL" id="GAF02937.1"/>
    </source>
</evidence>
<protein>
    <submittedName>
        <fullName evidence="4">Putative zinc transport system zinc-binding lipoprotein AdcA</fullName>
    </submittedName>
</protein>
<proteinExistence type="inferred from homology"/>
<dbReference type="PANTHER" id="PTHR42953">
    <property type="entry name" value="HIGH-AFFINITY ZINC UPTAKE SYSTEM PROTEIN ZNUA-RELATED"/>
    <property type="match status" value="1"/>
</dbReference>
<dbReference type="Proteomes" id="UP000019402">
    <property type="component" value="Unassembled WGS sequence"/>
</dbReference>
<dbReference type="PANTHER" id="PTHR42953:SF3">
    <property type="entry name" value="HIGH-AFFINITY ZINC UPTAKE SYSTEM PROTEIN ZNUA"/>
    <property type="match status" value="1"/>
</dbReference>
<dbReference type="GO" id="GO:0046872">
    <property type="term" value="F:metal ion binding"/>
    <property type="evidence" value="ECO:0007669"/>
    <property type="project" value="InterPro"/>
</dbReference>
<reference evidence="4 5" key="1">
    <citation type="journal article" date="2014" name="Genome Announc.">
        <title>Draft Genome Sequence of Cytophaga fermentans JCM 21142T, a Facultative Anaerobe Isolated from Marine Mud.</title>
        <authorList>
            <person name="Starns D."/>
            <person name="Oshima K."/>
            <person name="Suda W."/>
            <person name="Iino T."/>
            <person name="Yuki M."/>
            <person name="Inoue J."/>
            <person name="Kitamura K."/>
            <person name="Iida T."/>
            <person name="Darby A."/>
            <person name="Hattori M."/>
            <person name="Ohkuma M."/>
        </authorList>
    </citation>
    <scope>NUCLEOTIDE SEQUENCE [LARGE SCALE GENOMIC DNA]</scope>
    <source>
        <strain evidence="4 5">JCM 21142</strain>
    </source>
</reference>
<keyword evidence="3" id="KW-0732">Signal</keyword>
<keyword evidence="5" id="KW-1185">Reference proteome</keyword>
<dbReference type="SUPFAM" id="SSF53807">
    <property type="entry name" value="Helical backbone' metal receptor"/>
    <property type="match status" value="1"/>
</dbReference>